<dbReference type="RefSeq" id="WP_127706301.1">
    <property type="nucleotide sequence ID" value="NZ_SACK01000007.1"/>
</dbReference>
<keyword evidence="2" id="KW-1185">Reference proteome</keyword>
<accession>A0A437MQ01</accession>
<dbReference type="Proteomes" id="UP000282759">
    <property type="component" value="Unassembled WGS sequence"/>
</dbReference>
<dbReference type="OrthoDB" id="1265092at2"/>
<protein>
    <submittedName>
        <fullName evidence="1">Uncharacterized protein</fullName>
    </submittedName>
</protein>
<name>A0A437MQ01_9SPHI</name>
<gene>
    <name evidence="1" type="ORF">EOD41_14830</name>
</gene>
<comment type="caution">
    <text evidence="1">The sequence shown here is derived from an EMBL/GenBank/DDBJ whole genome shotgun (WGS) entry which is preliminary data.</text>
</comment>
<evidence type="ECO:0000313" key="1">
    <source>
        <dbReference type="EMBL" id="RVT99717.1"/>
    </source>
</evidence>
<organism evidence="1 2">
    <name type="scientific">Mucilaginibacter limnophilus</name>
    <dbReference type="NCBI Taxonomy" id="1932778"/>
    <lineage>
        <taxon>Bacteria</taxon>
        <taxon>Pseudomonadati</taxon>
        <taxon>Bacteroidota</taxon>
        <taxon>Sphingobacteriia</taxon>
        <taxon>Sphingobacteriales</taxon>
        <taxon>Sphingobacteriaceae</taxon>
        <taxon>Mucilaginibacter</taxon>
    </lineage>
</organism>
<proteinExistence type="predicted"/>
<dbReference type="EMBL" id="SACK01000007">
    <property type="protein sequence ID" value="RVT99717.1"/>
    <property type="molecule type" value="Genomic_DNA"/>
</dbReference>
<reference evidence="1 2" key="1">
    <citation type="submission" date="2019-01" db="EMBL/GenBank/DDBJ databases">
        <authorList>
            <person name="Chen W.-M."/>
        </authorList>
    </citation>
    <scope>NUCLEOTIDE SEQUENCE [LARGE SCALE GENOMIC DNA]</scope>
    <source>
        <strain evidence="1 2">YBJ-36</strain>
    </source>
</reference>
<sequence>MKSLLLIILTPLLLWQQVFSQKMIKDEAMRYQQERMVFKQWDKNKFKPTAGLLGVNPYYWATWGLMPSYKKKDLRPLSASGPQTQRLVLAGAMNNTSNEYKKQSDGIRNTALSEIAGQSGALSDFDPLWLLYYSRELRPVLEWSPEAVLLPLPTAIRTKVVCEGLFDWYTAELASLKERLLAARSVNLDRGTRIIAWHRLLLQYRQLEAAWSTRTANGVHNADMLERQSRVKSMQVKADGWSPYADVEIAKQVLKNRKY</sequence>
<evidence type="ECO:0000313" key="2">
    <source>
        <dbReference type="Proteomes" id="UP000282759"/>
    </source>
</evidence>
<dbReference type="AlphaFoldDB" id="A0A437MQ01"/>